<name>A0ABT5A068_9CYAN</name>
<gene>
    <name evidence="2" type="ORF">PN492_01910</name>
</gene>
<dbReference type="Gene3D" id="3.30.70.100">
    <property type="match status" value="1"/>
</dbReference>
<dbReference type="SUPFAM" id="SSF54909">
    <property type="entry name" value="Dimeric alpha+beta barrel"/>
    <property type="match status" value="1"/>
</dbReference>
<reference evidence="2 3" key="1">
    <citation type="submission" date="2023-01" db="EMBL/GenBank/DDBJ databases">
        <title>Genomes from the Australian National Cyanobacteria Reference Collection.</title>
        <authorList>
            <person name="Willis A."/>
            <person name="Lee E.M.F."/>
        </authorList>
    </citation>
    <scope>NUCLEOTIDE SEQUENCE [LARGE SCALE GENOMIC DNA]</scope>
    <source>
        <strain evidence="2 3">CS-537/01</strain>
    </source>
</reference>
<accession>A0ABT5A068</accession>
<organism evidence="2 3">
    <name type="scientific">Dolichospermum circinale CS-537/01</name>
    <dbReference type="NCBI Taxonomy" id="3021739"/>
    <lineage>
        <taxon>Bacteria</taxon>
        <taxon>Bacillati</taxon>
        <taxon>Cyanobacteriota</taxon>
        <taxon>Cyanophyceae</taxon>
        <taxon>Nostocales</taxon>
        <taxon>Aphanizomenonaceae</taxon>
        <taxon>Dolichospermum</taxon>
        <taxon>Dolichospermum circinale</taxon>
    </lineage>
</organism>
<evidence type="ECO:0000259" key="1">
    <source>
        <dbReference type="Pfam" id="PF03992"/>
    </source>
</evidence>
<evidence type="ECO:0000313" key="2">
    <source>
        <dbReference type="EMBL" id="MDB9485313.1"/>
    </source>
</evidence>
<evidence type="ECO:0000313" key="3">
    <source>
        <dbReference type="Proteomes" id="UP001212123"/>
    </source>
</evidence>
<sequence length="105" mass="12477">MISRIFRVRVPLEFHQEFESKFLKVSIPLVKSYQGLVSVTIGRPTKWATEEYVMISIWENEQFVKDFAGENWHQAVIPEGMEKYITECWVHHYENFGSESSFQFP</sequence>
<keyword evidence="2" id="KW-0503">Monooxygenase</keyword>
<proteinExistence type="predicted"/>
<dbReference type="Pfam" id="PF03992">
    <property type="entry name" value="ABM"/>
    <property type="match status" value="1"/>
</dbReference>
<protein>
    <submittedName>
        <fullName evidence="2">Antibiotic biosynthesis monooxygenase</fullName>
    </submittedName>
</protein>
<keyword evidence="3" id="KW-1185">Reference proteome</keyword>
<dbReference type="InterPro" id="IPR007138">
    <property type="entry name" value="ABM_dom"/>
</dbReference>
<dbReference type="EMBL" id="JAQMTU010000014">
    <property type="protein sequence ID" value="MDB9485313.1"/>
    <property type="molecule type" value="Genomic_DNA"/>
</dbReference>
<dbReference type="InterPro" id="IPR011008">
    <property type="entry name" value="Dimeric_a/b-barrel"/>
</dbReference>
<comment type="caution">
    <text evidence="2">The sequence shown here is derived from an EMBL/GenBank/DDBJ whole genome shotgun (WGS) entry which is preliminary data.</text>
</comment>
<dbReference type="RefSeq" id="WP_028084124.1">
    <property type="nucleotide sequence ID" value="NZ_JAQMTU010000014.1"/>
</dbReference>
<feature type="domain" description="ABM" evidence="1">
    <location>
        <begin position="1"/>
        <end position="75"/>
    </location>
</feature>
<dbReference type="GO" id="GO:0004497">
    <property type="term" value="F:monooxygenase activity"/>
    <property type="evidence" value="ECO:0007669"/>
    <property type="project" value="UniProtKB-KW"/>
</dbReference>
<keyword evidence="2" id="KW-0560">Oxidoreductase</keyword>
<dbReference type="Proteomes" id="UP001212123">
    <property type="component" value="Unassembled WGS sequence"/>
</dbReference>